<name>A0A9D3A0Q8_9ACTN</name>
<dbReference type="Gene3D" id="3.30.1490.20">
    <property type="entry name" value="ATP-grasp fold, A domain"/>
    <property type="match status" value="1"/>
</dbReference>
<dbReference type="InterPro" id="IPR039523">
    <property type="entry name" value="RimK-rel_E_lig_ATP-grasp"/>
</dbReference>
<dbReference type="SUPFAM" id="SSF56059">
    <property type="entry name" value="Glutathione synthetase ATP-binding domain-like"/>
    <property type="match status" value="1"/>
</dbReference>
<dbReference type="EMBL" id="DYWI01000025">
    <property type="protein sequence ID" value="HJF64803.1"/>
    <property type="molecule type" value="Genomic_DNA"/>
</dbReference>
<dbReference type="Pfam" id="PF14397">
    <property type="entry name" value="ATPgrasp_ST"/>
    <property type="match status" value="1"/>
</dbReference>
<reference evidence="2" key="1">
    <citation type="journal article" date="2021" name="PeerJ">
        <title>Extensive microbial diversity within the chicken gut microbiome revealed by metagenomics and culture.</title>
        <authorList>
            <person name="Gilroy R."/>
            <person name="Ravi A."/>
            <person name="Getino M."/>
            <person name="Pursley I."/>
            <person name="Horton D.L."/>
            <person name="Alikhan N.F."/>
            <person name="Baker D."/>
            <person name="Gharbi K."/>
            <person name="Hall N."/>
            <person name="Watson M."/>
            <person name="Adriaenssens E.M."/>
            <person name="Foster-Nyarko E."/>
            <person name="Jarju S."/>
            <person name="Secka A."/>
            <person name="Antonio M."/>
            <person name="Oren A."/>
            <person name="Chaudhuri R.R."/>
            <person name="La Ragione R."/>
            <person name="Hildebrand F."/>
            <person name="Pallen M.J."/>
        </authorList>
    </citation>
    <scope>NUCLEOTIDE SEQUENCE</scope>
    <source>
        <strain evidence="2">ChiGjej6B6-11269</strain>
    </source>
</reference>
<reference evidence="2" key="2">
    <citation type="submission" date="2021-09" db="EMBL/GenBank/DDBJ databases">
        <authorList>
            <person name="Gilroy R."/>
        </authorList>
    </citation>
    <scope>NUCLEOTIDE SEQUENCE</scope>
    <source>
        <strain evidence="2">ChiGjej6B6-11269</strain>
    </source>
</reference>
<dbReference type="InterPro" id="IPR013815">
    <property type="entry name" value="ATP_grasp_subdomain_1"/>
</dbReference>
<dbReference type="Gene3D" id="3.30.470.20">
    <property type="entry name" value="ATP-grasp fold, B domain"/>
    <property type="match status" value="1"/>
</dbReference>
<feature type="domain" description="Alpha-L-glutamate ligase-related protein ATP-grasp" evidence="1">
    <location>
        <begin position="211"/>
        <end position="367"/>
    </location>
</feature>
<comment type="caution">
    <text evidence="2">The sequence shown here is derived from an EMBL/GenBank/DDBJ whole genome shotgun (WGS) entry which is preliminary data.</text>
</comment>
<dbReference type="GO" id="GO:0005524">
    <property type="term" value="F:ATP binding"/>
    <property type="evidence" value="ECO:0007669"/>
    <property type="project" value="InterPro"/>
</dbReference>
<sequence>MSLFDEYKEFRTIWTPEEDELRRRADDGYEQRHAYVEYYMNELPEYYSTGLRMIKERMDEFNKPECLYEGGYSIENRKLVEDIVYSLHRFGASYIEYFQFDFMRKSAEERNTFATSRRRAMAYKVINSPEGTAICENKEESYARFNRYYGRDVRRFDTCNQSSLKGFSNMLAEYGKLIVKPLNEMQGKGVALVTVDQVDACGLMGVLSEGEFLAEPCLENVDELRLIHPASLNTLRVETALFPDRVEFLTPFLRMGCGDSVVDNGGAGGIFANVDINTGVIVTKGHDEYGHRYTLHPDTGVIIPGITIPQWENALSLAAHLAESFPECKMAAWDLALTNDGWKLIEVNHNGHPLMQIADGVGVWPKMIEVMKAW</sequence>
<evidence type="ECO:0000313" key="3">
    <source>
        <dbReference type="Proteomes" id="UP000786989"/>
    </source>
</evidence>
<evidence type="ECO:0000313" key="2">
    <source>
        <dbReference type="EMBL" id="HJF64803.1"/>
    </source>
</evidence>
<evidence type="ECO:0000259" key="1">
    <source>
        <dbReference type="Pfam" id="PF14397"/>
    </source>
</evidence>
<protein>
    <recommendedName>
        <fullName evidence="1">Alpha-L-glutamate ligase-related protein ATP-grasp domain-containing protein</fullName>
    </recommendedName>
</protein>
<proteinExistence type="predicted"/>
<organism evidence="2 3">
    <name type="scientific">Slackia equolifaciens</name>
    <dbReference type="NCBI Taxonomy" id="498718"/>
    <lineage>
        <taxon>Bacteria</taxon>
        <taxon>Bacillati</taxon>
        <taxon>Actinomycetota</taxon>
        <taxon>Coriobacteriia</taxon>
        <taxon>Eggerthellales</taxon>
        <taxon>Eggerthellaceae</taxon>
        <taxon>Slackia</taxon>
    </lineage>
</organism>
<gene>
    <name evidence="2" type="ORF">K8U77_01625</name>
</gene>
<dbReference type="AlphaFoldDB" id="A0A9D3A0Q8"/>
<dbReference type="Proteomes" id="UP000786989">
    <property type="component" value="Unassembled WGS sequence"/>
</dbReference>
<accession>A0A9D3A0Q8</accession>